<dbReference type="Proteomes" id="UP000799753">
    <property type="component" value="Unassembled WGS sequence"/>
</dbReference>
<organism evidence="2 3">
    <name type="scientific">Massarina eburnea CBS 473.64</name>
    <dbReference type="NCBI Taxonomy" id="1395130"/>
    <lineage>
        <taxon>Eukaryota</taxon>
        <taxon>Fungi</taxon>
        <taxon>Dikarya</taxon>
        <taxon>Ascomycota</taxon>
        <taxon>Pezizomycotina</taxon>
        <taxon>Dothideomycetes</taxon>
        <taxon>Pleosporomycetidae</taxon>
        <taxon>Pleosporales</taxon>
        <taxon>Massarineae</taxon>
        <taxon>Massarinaceae</taxon>
        <taxon>Massarina</taxon>
    </lineage>
</organism>
<gene>
    <name evidence="2" type="ORF">P280DRAFT_469509</name>
</gene>
<name>A0A6A6S297_9PLEO</name>
<sequence length="74" mass="8065">MRRDTALYFAVVCLQPVCQSPPFSFPERPLRGPLNQSCPLLSTPPSFSQNVNIHTHNASGTQTQTSPHITSSIG</sequence>
<evidence type="ECO:0000313" key="3">
    <source>
        <dbReference type="Proteomes" id="UP000799753"/>
    </source>
</evidence>
<dbReference type="AlphaFoldDB" id="A0A6A6S297"/>
<dbReference type="EMBL" id="MU006784">
    <property type="protein sequence ID" value="KAF2640803.1"/>
    <property type="molecule type" value="Genomic_DNA"/>
</dbReference>
<feature type="region of interest" description="Disordered" evidence="1">
    <location>
        <begin position="49"/>
        <end position="74"/>
    </location>
</feature>
<accession>A0A6A6S297</accession>
<protein>
    <submittedName>
        <fullName evidence="2">Uncharacterized protein</fullName>
    </submittedName>
</protein>
<keyword evidence="3" id="KW-1185">Reference proteome</keyword>
<evidence type="ECO:0000313" key="2">
    <source>
        <dbReference type="EMBL" id="KAF2640803.1"/>
    </source>
</evidence>
<reference evidence="2" key="1">
    <citation type="journal article" date="2020" name="Stud. Mycol.">
        <title>101 Dothideomycetes genomes: a test case for predicting lifestyles and emergence of pathogens.</title>
        <authorList>
            <person name="Haridas S."/>
            <person name="Albert R."/>
            <person name="Binder M."/>
            <person name="Bloem J."/>
            <person name="Labutti K."/>
            <person name="Salamov A."/>
            <person name="Andreopoulos B."/>
            <person name="Baker S."/>
            <person name="Barry K."/>
            <person name="Bills G."/>
            <person name="Bluhm B."/>
            <person name="Cannon C."/>
            <person name="Castanera R."/>
            <person name="Culley D."/>
            <person name="Daum C."/>
            <person name="Ezra D."/>
            <person name="Gonzalez J."/>
            <person name="Henrissat B."/>
            <person name="Kuo A."/>
            <person name="Liang C."/>
            <person name="Lipzen A."/>
            <person name="Lutzoni F."/>
            <person name="Magnuson J."/>
            <person name="Mondo S."/>
            <person name="Nolan M."/>
            <person name="Ohm R."/>
            <person name="Pangilinan J."/>
            <person name="Park H.-J."/>
            <person name="Ramirez L."/>
            <person name="Alfaro M."/>
            <person name="Sun H."/>
            <person name="Tritt A."/>
            <person name="Yoshinaga Y."/>
            <person name="Zwiers L.-H."/>
            <person name="Turgeon B."/>
            <person name="Goodwin S."/>
            <person name="Spatafora J."/>
            <person name="Crous P."/>
            <person name="Grigoriev I."/>
        </authorList>
    </citation>
    <scope>NUCLEOTIDE SEQUENCE</scope>
    <source>
        <strain evidence="2">CBS 473.64</strain>
    </source>
</reference>
<evidence type="ECO:0000256" key="1">
    <source>
        <dbReference type="SAM" id="MobiDB-lite"/>
    </source>
</evidence>
<proteinExistence type="predicted"/>